<evidence type="ECO:0000256" key="5">
    <source>
        <dbReference type="HAMAP-Rule" id="MF_00182"/>
    </source>
</evidence>
<dbReference type="CDD" id="cd08646">
    <property type="entry name" value="FMT_core_Met-tRNA-FMT_N"/>
    <property type="match status" value="1"/>
</dbReference>
<evidence type="ECO:0000313" key="9">
    <source>
        <dbReference type="Proteomes" id="UP000199584"/>
    </source>
</evidence>
<dbReference type="Pfam" id="PF00551">
    <property type="entry name" value="Formyl_trans_N"/>
    <property type="match status" value="1"/>
</dbReference>
<dbReference type="HAMAP" id="MF_00182">
    <property type="entry name" value="Formyl_trans"/>
    <property type="match status" value="1"/>
</dbReference>
<feature type="domain" description="Formyl transferase N-terminal" evidence="6">
    <location>
        <begin position="1"/>
        <end position="180"/>
    </location>
</feature>
<dbReference type="CDD" id="cd08704">
    <property type="entry name" value="Met_tRNA_FMT_C"/>
    <property type="match status" value="1"/>
</dbReference>
<accession>A0A1I6DJG0</accession>
<dbReference type="NCBIfam" id="TIGR00460">
    <property type="entry name" value="fmt"/>
    <property type="match status" value="1"/>
</dbReference>
<dbReference type="Proteomes" id="UP000199584">
    <property type="component" value="Unassembled WGS sequence"/>
</dbReference>
<dbReference type="InterPro" id="IPR041711">
    <property type="entry name" value="Met-tRNA-FMT_N"/>
</dbReference>
<dbReference type="AlphaFoldDB" id="A0A1I6DJG0"/>
<dbReference type="SUPFAM" id="SSF53328">
    <property type="entry name" value="Formyltransferase"/>
    <property type="match status" value="1"/>
</dbReference>
<dbReference type="InterPro" id="IPR044135">
    <property type="entry name" value="Met-tRNA-FMT_C"/>
</dbReference>
<dbReference type="PANTHER" id="PTHR11138:SF5">
    <property type="entry name" value="METHIONYL-TRNA FORMYLTRANSFERASE, MITOCHONDRIAL"/>
    <property type="match status" value="1"/>
</dbReference>
<dbReference type="InterPro" id="IPR036477">
    <property type="entry name" value="Formyl_transf_N_sf"/>
</dbReference>
<comment type="catalytic activity">
    <reaction evidence="5">
        <text>L-methionyl-tRNA(fMet) + (6R)-10-formyltetrahydrofolate = N-formyl-L-methionyl-tRNA(fMet) + (6S)-5,6,7,8-tetrahydrofolate + H(+)</text>
        <dbReference type="Rhea" id="RHEA:24380"/>
        <dbReference type="Rhea" id="RHEA-COMP:9952"/>
        <dbReference type="Rhea" id="RHEA-COMP:9953"/>
        <dbReference type="ChEBI" id="CHEBI:15378"/>
        <dbReference type="ChEBI" id="CHEBI:57453"/>
        <dbReference type="ChEBI" id="CHEBI:78530"/>
        <dbReference type="ChEBI" id="CHEBI:78844"/>
        <dbReference type="ChEBI" id="CHEBI:195366"/>
        <dbReference type="EC" id="2.1.2.9"/>
    </reaction>
</comment>
<evidence type="ECO:0000259" key="7">
    <source>
        <dbReference type="Pfam" id="PF02911"/>
    </source>
</evidence>
<dbReference type="Pfam" id="PF02911">
    <property type="entry name" value="Formyl_trans_C"/>
    <property type="match status" value="1"/>
</dbReference>
<organism evidence="8 9">
    <name type="scientific">Desulfoscipio geothermicus DSM 3669</name>
    <dbReference type="NCBI Taxonomy" id="1121426"/>
    <lineage>
        <taxon>Bacteria</taxon>
        <taxon>Bacillati</taxon>
        <taxon>Bacillota</taxon>
        <taxon>Clostridia</taxon>
        <taxon>Eubacteriales</taxon>
        <taxon>Desulfallaceae</taxon>
        <taxon>Desulfoscipio</taxon>
    </lineage>
</organism>
<dbReference type="OrthoDB" id="9802815at2"/>
<keyword evidence="3 5" id="KW-0808">Transferase</keyword>
<comment type="similarity">
    <text evidence="1 5">Belongs to the Fmt family.</text>
</comment>
<feature type="binding site" evidence="5">
    <location>
        <begin position="109"/>
        <end position="112"/>
    </location>
    <ligand>
        <name>(6S)-5,6,7,8-tetrahydrofolate</name>
        <dbReference type="ChEBI" id="CHEBI:57453"/>
    </ligand>
</feature>
<dbReference type="InterPro" id="IPR011034">
    <property type="entry name" value="Formyl_transferase-like_C_sf"/>
</dbReference>
<evidence type="ECO:0000256" key="2">
    <source>
        <dbReference type="ARBA" id="ARBA00012261"/>
    </source>
</evidence>
<name>A0A1I6DJG0_9FIRM</name>
<dbReference type="InterPro" id="IPR005794">
    <property type="entry name" value="Fmt"/>
</dbReference>
<evidence type="ECO:0000256" key="3">
    <source>
        <dbReference type="ARBA" id="ARBA00022679"/>
    </source>
</evidence>
<dbReference type="STRING" id="39060.SAMN05660706_11239"/>
<dbReference type="RefSeq" id="WP_092483086.1">
    <property type="nucleotide sequence ID" value="NZ_FOYM01000012.1"/>
</dbReference>
<sequence length="320" mass="34048">MKVVFMGTPDFAVPSLRALLQNNFEVPAVITQPDRPSGRGKKLKPSPVKTAALEAGLPVHQPEKIREPGFIELLRGLNPDVIAVAAFGQILPADILDLPPFGCVNVHASLLPAYRGAAPIHRAVMNGERETGVTIMQMDTGLDTGDMLLQEKVPIGPDDTVGAVHDRLAVLGGRLLVEALRQLAAGRVRPVPQDDARSSYAPMLTGADEIIRWDRDAREIKNQVRGLNPWPGARTSLAGKMFKIWRVVEAADSRGDAGKPGQVLEAGQECGLLVQTGNGILSIEELQLQGKKRMSAARFLRGNPLVPGSIFGAGPAGGGG</sequence>
<protein>
    <recommendedName>
        <fullName evidence="2 5">Methionyl-tRNA formyltransferase</fullName>
        <ecNumber evidence="2 5">2.1.2.9</ecNumber>
    </recommendedName>
</protein>
<gene>
    <name evidence="5" type="primary">fmt</name>
    <name evidence="8" type="ORF">SAMN05660706_11239</name>
</gene>
<dbReference type="EMBL" id="FOYM01000012">
    <property type="protein sequence ID" value="SFR05518.1"/>
    <property type="molecule type" value="Genomic_DNA"/>
</dbReference>
<keyword evidence="4 5" id="KW-0648">Protein biosynthesis</keyword>
<feature type="domain" description="Formyl transferase C-terminal" evidence="7">
    <location>
        <begin position="205"/>
        <end position="303"/>
    </location>
</feature>
<evidence type="ECO:0000259" key="6">
    <source>
        <dbReference type="Pfam" id="PF00551"/>
    </source>
</evidence>
<proteinExistence type="inferred from homology"/>
<evidence type="ECO:0000313" key="8">
    <source>
        <dbReference type="EMBL" id="SFR05518.1"/>
    </source>
</evidence>
<dbReference type="Gene3D" id="3.40.50.12230">
    <property type="match status" value="1"/>
</dbReference>
<dbReference type="PANTHER" id="PTHR11138">
    <property type="entry name" value="METHIONYL-TRNA FORMYLTRANSFERASE"/>
    <property type="match status" value="1"/>
</dbReference>
<evidence type="ECO:0000256" key="4">
    <source>
        <dbReference type="ARBA" id="ARBA00022917"/>
    </source>
</evidence>
<reference evidence="9" key="1">
    <citation type="submission" date="2016-10" db="EMBL/GenBank/DDBJ databases">
        <authorList>
            <person name="Varghese N."/>
            <person name="Submissions S."/>
        </authorList>
    </citation>
    <scope>NUCLEOTIDE SEQUENCE [LARGE SCALE GENOMIC DNA]</scope>
    <source>
        <strain evidence="9">DSM 3669</strain>
    </source>
</reference>
<dbReference type="SUPFAM" id="SSF50486">
    <property type="entry name" value="FMT C-terminal domain-like"/>
    <property type="match status" value="1"/>
</dbReference>
<dbReference type="InterPro" id="IPR002376">
    <property type="entry name" value="Formyl_transf_N"/>
</dbReference>
<comment type="function">
    <text evidence="5">Attaches a formyl group to the free amino group of methionyl-tRNA(fMet). The formyl group appears to play a dual role in the initiator identity of N-formylmethionyl-tRNA by promoting its recognition by IF2 and preventing the misappropriation of this tRNA by the elongation apparatus.</text>
</comment>
<dbReference type="FunFam" id="3.40.50.12230:FF:000001">
    <property type="entry name" value="Methionyl-tRNA formyltransferase"/>
    <property type="match status" value="1"/>
</dbReference>
<dbReference type="InterPro" id="IPR005793">
    <property type="entry name" value="Formyl_trans_C"/>
</dbReference>
<dbReference type="GO" id="GO:0005829">
    <property type="term" value="C:cytosol"/>
    <property type="evidence" value="ECO:0007669"/>
    <property type="project" value="TreeGrafter"/>
</dbReference>
<dbReference type="GO" id="GO:0004479">
    <property type="term" value="F:methionyl-tRNA formyltransferase activity"/>
    <property type="evidence" value="ECO:0007669"/>
    <property type="project" value="UniProtKB-UniRule"/>
</dbReference>
<keyword evidence="9" id="KW-1185">Reference proteome</keyword>
<dbReference type="EC" id="2.1.2.9" evidence="2 5"/>
<evidence type="ECO:0000256" key="1">
    <source>
        <dbReference type="ARBA" id="ARBA00010699"/>
    </source>
</evidence>